<reference evidence="4" key="2">
    <citation type="submission" date="2020-08" db="EMBL/GenBank/DDBJ databases">
        <title>Plant Genome Project.</title>
        <authorList>
            <person name="Zhang R.-G."/>
        </authorList>
    </citation>
    <scope>NUCLEOTIDE SEQUENCE</scope>
    <source>
        <strain evidence="4">Huo1</strain>
        <tissue evidence="4">Leaf</tissue>
    </source>
</reference>
<dbReference type="PROSITE" id="PS50294">
    <property type="entry name" value="WD_REPEATS_REGION"/>
    <property type="match status" value="3"/>
</dbReference>
<evidence type="ECO:0000256" key="3">
    <source>
        <dbReference type="PROSITE-ProRule" id="PRU00221"/>
    </source>
</evidence>
<dbReference type="AlphaFoldDB" id="A0A8X8YAH0"/>
<gene>
    <name evidence="4" type="ORF">SASPL_107501</name>
</gene>
<reference evidence="4" key="1">
    <citation type="submission" date="2018-01" db="EMBL/GenBank/DDBJ databases">
        <authorList>
            <person name="Mao J.F."/>
        </authorList>
    </citation>
    <scope>NUCLEOTIDE SEQUENCE</scope>
    <source>
        <strain evidence="4">Huo1</strain>
        <tissue evidence="4">Leaf</tissue>
    </source>
</reference>
<evidence type="ECO:0000256" key="1">
    <source>
        <dbReference type="ARBA" id="ARBA00022574"/>
    </source>
</evidence>
<evidence type="ECO:0000313" key="4">
    <source>
        <dbReference type="EMBL" id="KAG6429450.1"/>
    </source>
</evidence>
<proteinExistence type="predicted"/>
<dbReference type="InterPro" id="IPR020472">
    <property type="entry name" value="WD40_PAC1"/>
</dbReference>
<dbReference type="InterPro" id="IPR036322">
    <property type="entry name" value="WD40_repeat_dom_sf"/>
</dbReference>
<dbReference type="Pfam" id="PF00400">
    <property type="entry name" value="WD40"/>
    <property type="match status" value="4"/>
</dbReference>
<dbReference type="SUPFAM" id="SSF50978">
    <property type="entry name" value="WD40 repeat-like"/>
    <property type="match status" value="1"/>
</dbReference>
<sequence>MDSFTTDEDSQFFDALEHIGEEPKFRNREYEVWINAPQSVGERRENFFKQVGISLGEIESQAVDDCVMEDTERVLEDSGAVLRACGSEDEFSSSRSSVSSWDTDDLGLCRNGDGNASGGCEFENERRGDSRLMGLEWLLSSAEMDSSSQLPSTVVEIGDRGNEASVNTPKSRSNLKKGWLRRLCSMTCMMSGGTREKSVRSCGVSQMQGSRIWRVRVRHCQRRLKELSALFSGQEIQAHKGPITAMKFSFDGQYLASAGEDKIVRIWQVVEDERLDTVDIPDADPSCVYFSVNHLSELVPLMMEKDKVNKSKSRGRTHESACIVFPSKVFRIFEKPLHVFHGHSGEILDLSWSKDNCLLSSSVDKTVRLWRVGVDQCLKVFQHSDYVTCIQFNPVNDDYFISGSIDGKARIWSIGGCKVVDWIEKREIISAVSYRPDGQAGIIGSIAGTCHLFHLSDNHFQLGAQMCLTSKKKSACKRITGFQFLPQDPSKILVTSADSKVRIIDGVNVIGKYKGPRNAGNQSAASFTFDGNHIVSASDDSNVYMWNYSDQGDSLSQSKPVRSFECFSSDASVAIPWPGLKTRKAEDPQGLKSNQQQTNPLPFLSSSTLSLGQEYILDASSKGSATWPEEKLPVSSPRAVTSPIRKSQYKLLKTCCQSASSSHAWGLVIVTSGWDGRIRSFHNYGLPVAL</sequence>
<dbReference type="EMBL" id="PNBA02000003">
    <property type="protein sequence ID" value="KAG6429450.1"/>
    <property type="molecule type" value="Genomic_DNA"/>
</dbReference>
<evidence type="ECO:0000256" key="2">
    <source>
        <dbReference type="ARBA" id="ARBA00022737"/>
    </source>
</evidence>
<accession>A0A8X8YAH0</accession>
<feature type="repeat" description="WD" evidence="3">
    <location>
        <begin position="380"/>
        <end position="414"/>
    </location>
</feature>
<feature type="repeat" description="WD" evidence="3">
    <location>
        <begin position="526"/>
        <end position="556"/>
    </location>
</feature>
<dbReference type="InterPro" id="IPR015943">
    <property type="entry name" value="WD40/YVTN_repeat-like_dom_sf"/>
</dbReference>
<dbReference type="InterPro" id="IPR040324">
    <property type="entry name" value="WDR44/Dgr2"/>
</dbReference>
<evidence type="ECO:0000313" key="5">
    <source>
        <dbReference type="Proteomes" id="UP000298416"/>
    </source>
</evidence>
<dbReference type="InterPro" id="IPR001680">
    <property type="entry name" value="WD40_rpt"/>
</dbReference>
<dbReference type="PROSITE" id="PS50082">
    <property type="entry name" value="WD_REPEATS_2"/>
    <property type="match status" value="4"/>
</dbReference>
<feature type="repeat" description="WD" evidence="3">
    <location>
        <begin position="340"/>
        <end position="380"/>
    </location>
</feature>
<organism evidence="4">
    <name type="scientific">Salvia splendens</name>
    <name type="common">Scarlet sage</name>
    <dbReference type="NCBI Taxonomy" id="180675"/>
    <lineage>
        <taxon>Eukaryota</taxon>
        <taxon>Viridiplantae</taxon>
        <taxon>Streptophyta</taxon>
        <taxon>Embryophyta</taxon>
        <taxon>Tracheophyta</taxon>
        <taxon>Spermatophyta</taxon>
        <taxon>Magnoliopsida</taxon>
        <taxon>eudicotyledons</taxon>
        <taxon>Gunneridae</taxon>
        <taxon>Pentapetalae</taxon>
        <taxon>asterids</taxon>
        <taxon>lamiids</taxon>
        <taxon>Lamiales</taxon>
        <taxon>Lamiaceae</taxon>
        <taxon>Nepetoideae</taxon>
        <taxon>Mentheae</taxon>
        <taxon>Salviinae</taxon>
        <taxon>Salvia</taxon>
        <taxon>Salvia subgen. Calosphace</taxon>
        <taxon>core Calosphace</taxon>
    </lineage>
</organism>
<name>A0A8X8YAH0_SALSN</name>
<keyword evidence="5" id="KW-1185">Reference proteome</keyword>
<keyword evidence="1 3" id="KW-0853">WD repeat</keyword>
<dbReference type="PANTHER" id="PTHR14221:SF57">
    <property type="entry name" value="TRANSDUCIN_WD40 REPEAT-LIKE SUPERFAMILY PROTEIN"/>
    <property type="match status" value="1"/>
</dbReference>
<dbReference type="PRINTS" id="PR00320">
    <property type="entry name" value="GPROTEINBRPT"/>
</dbReference>
<protein>
    <recommendedName>
        <fullName evidence="6">COMPASS component SWD3</fullName>
    </recommendedName>
</protein>
<dbReference type="PANTHER" id="PTHR14221">
    <property type="entry name" value="WD REPEAT DOMAIN 44"/>
    <property type="match status" value="1"/>
</dbReference>
<evidence type="ECO:0008006" key="6">
    <source>
        <dbReference type="Google" id="ProtNLM"/>
    </source>
</evidence>
<keyword evidence="2" id="KW-0677">Repeat</keyword>
<comment type="caution">
    <text evidence="4">The sequence shown here is derived from an EMBL/GenBank/DDBJ whole genome shotgun (WGS) entry which is preliminary data.</text>
</comment>
<dbReference type="Proteomes" id="UP000298416">
    <property type="component" value="Unassembled WGS sequence"/>
</dbReference>
<feature type="repeat" description="WD" evidence="3">
    <location>
        <begin position="236"/>
        <end position="277"/>
    </location>
</feature>
<dbReference type="OrthoDB" id="408728at2759"/>
<dbReference type="SMART" id="SM00320">
    <property type="entry name" value="WD40"/>
    <property type="match status" value="6"/>
</dbReference>
<dbReference type="Gene3D" id="2.130.10.10">
    <property type="entry name" value="YVTN repeat-like/Quinoprotein amine dehydrogenase"/>
    <property type="match status" value="2"/>
</dbReference>